<reference evidence="2" key="3">
    <citation type="submission" date="2025-09" db="UniProtKB">
        <authorList>
            <consortium name="Ensembl"/>
        </authorList>
    </citation>
    <scope>IDENTIFICATION</scope>
</reference>
<reference evidence="2 3" key="1">
    <citation type="submission" date="2012-03" db="EMBL/GenBank/DDBJ databases">
        <title>Whole Genome Assembly of Papio anubis.</title>
        <authorList>
            <person name="Liu Y.L."/>
            <person name="Abraham K.A."/>
            <person name="Akbar H.A."/>
            <person name="Ali S.A."/>
            <person name="Anosike U.A."/>
            <person name="Aqrawi P.A."/>
            <person name="Arias F.A."/>
            <person name="Attaway T.A."/>
            <person name="Awwad R.A."/>
            <person name="Babu C.B."/>
            <person name="Bandaranaike D.B."/>
            <person name="Battles P.B."/>
            <person name="Bell A.B."/>
            <person name="Beltran B.B."/>
            <person name="Berhane-Mersha D.B."/>
            <person name="Bess C.B."/>
            <person name="Bickham C.B."/>
            <person name="Bolden T.B."/>
            <person name="Carter K.C."/>
            <person name="Chau D.C."/>
            <person name="Chavez A.C."/>
            <person name="Clerc-Blankenburg K.C."/>
            <person name="Coyle M.C."/>
            <person name="Dao M.D."/>
            <person name="Davila M.L.D."/>
            <person name="Davy-Carroll L.D."/>
            <person name="Denson S.D."/>
            <person name="Dinh H.D."/>
            <person name="Fernandez S.F."/>
            <person name="Fernando P.F."/>
            <person name="Forbes L.F."/>
            <person name="Francis C.F."/>
            <person name="Francisco L.F."/>
            <person name="Fu Q.F."/>
            <person name="Garcia-Iii R.G."/>
            <person name="Garrett T.G."/>
            <person name="Gross S.G."/>
            <person name="Gubbala S.G."/>
            <person name="Hirani K.H."/>
            <person name="Hogues M.H."/>
            <person name="Hollins B.H."/>
            <person name="Jackson L.J."/>
            <person name="Javaid M.J."/>
            <person name="Jhangiani S.J."/>
            <person name="Johnson A.J."/>
            <person name="Johnson B.J."/>
            <person name="Jones J.J."/>
            <person name="Joshi V.J."/>
            <person name="Kalu J.K."/>
            <person name="Khan N.K."/>
            <person name="Korchina V.K."/>
            <person name="Kovar C.K."/>
            <person name="Lago L.L."/>
            <person name="Lara F.L."/>
            <person name="Le T.-K.L."/>
            <person name="Lee S.L."/>
            <person name="Legall-Iii F.L."/>
            <person name="Lemon S.L."/>
            <person name="Liu J.L."/>
            <person name="Liu Y.-S.L."/>
            <person name="Liyanage D.L."/>
            <person name="Lopez J.L."/>
            <person name="Lorensuhewa L.L."/>
            <person name="Mata R.M."/>
            <person name="Mathew T.M."/>
            <person name="Mercado C.M."/>
            <person name="Mercado I.M."/>
            <person name="Morales K.M."/>
            <person name="Morgan M.M."/>
            <person name="Munidasa M.M."/>
            <person name="Ngo D.N."/>
            <person name="Nguyen L.N."/>
            <person name="Nguyen T.N."/>
            <person name="Nguyen N.N."/>
            <person name="Obregon M.O."/>
            <person name="Okwuonu G.O."/>
            <person name="Ongeri F.O."/>
            <person name="Onwere C.O."/>
            <person name="Osifeso I.O."/>
            <person name="Parra A.P."/>
            <person name="Patil S.P."/>
            <person name="Perez A.P."/>
            <person name="Perez Y.P."/>
            <person name="Pham C.P."/>
            <person name="Pu L.-L.P."/>
            <person name="Puazo M.P."/>
            <person name="Quiroz J.Q."/>
            <person name="Rouhana J.R."/>
            <person name="Ruiz M.R."/>
            <person name="Ruiz S.-J.R."/>
            <person name="Saada N.S."/>
            <person name="Santibanez J.S."/>
            <person name="Scheel M.S."/>
            <person name="Schneider B.S."/>
            <person name="Simmons D.S."/>
            <person name="Sisson I.S."/>
            <person name="Tang L.-Y.T."/>
            <person name="Thornton R.T."/>
            <person name="Tisius J.T."/>
            <person name="Toledanes G.T."/>
            <person name="Trejos Z.T."/>
            <person name="Usmani K.U."/>
            <person name="Varghese R.V."/>
            <person name="Vattathil S.V."/>
            <person name="Vee V.V."/>
            <person name="Walker D.W."/>
            <person name="Weissenberger G.W."/>
            <person name="White C.W."/>
            <person name="Williams A.W."/>
            <person name="Woodworth J.W."/>
            <person name="Wright R.W."/>
            <person name="Zhu Y.Z."/>
            <person name="Han Y.H."/>
            <person name="Newsham I.N."/>
            <person name="Nazareth L.N."/>
            <person name="Worley K.W."/>
            <person name="Muzny D.M."/>
            <person name="Rogers J.R."/>
            <person name="Gibbs R.G."/>
        </authorList>
    </citation>
    <scope>NUCLEOTIDE SEQUENCE [LARGE SCALE GENOMIC DNA]</scope>
</reference>
<evidence type="ECO:0000313" key="2">
    <source>
        <dbReference type="Ensembl" id="ENSPANP00000049977.1"/>
    </source>
</evidence>
<organism evidence="2 3">
    <name type="scientific">Papio anubis</name>
    <name type="common">Olive baboon</name>
    <dbReference type="NCBI Taxonomy" id="9555"/>
    <lineage>
        <taxon>Eukaryota</taxon>
        <taxon>Metazoa</taxon>
        <taxon>Chordata</taxon>
        <taxon>Craniata</taxon>
        <taxon>Vertebrata</taxon>
        <taxon>Euteleostomi</taxon>
        <taxon>Mammalia</taxon>
        <taxon>Eutheria</taxon>
        <taxon>Euarchontoglires</taxon>
        <taxon>Primates</taxon>
        <taxon>Haplorrhini</taxon>
        <taxon>Catarrhini</taxon>
        <taxon>Cercopithecidae</taxon>
        <taxon>Cercopithecinae</taxon>
        <taxon>Papio</taxon>
    </lineage>
</organism>
<evidence type="ECO:0000256" key="1">
    <source>
        <dbReference type="SAM" id="MobiDB-lite"/>
    </source>
</evidence>
<dbReference type="GeneTree" id="ENSGT00940000161627"/>
<keyword evidence="3" id="KW-1185">Reference proteome</keyword>
<sequence length="145" mass="16196">MESHSVAQAAVQWHDLSSLQPLSPGFKRFSCLSFLSTWGYRHAPPPSANFCIFSRHRVSSCWPGWSSLEVRSLKSRCWPGWFFLEASGENPLPCFFQLLEASTFLGSWPLLQIHQTSISITTSPTSDTKSPSAFLSSVITRDPSD</sequence>
<dbReference type="Proteomes" id="UP000028761">
    <property type="component" value="Chromosome 9"/>
</dbReference>
<protein>
    <submittedName>
        <fullName evidence="2">Uncharacterized protein</fullName>
    </submittedName>
</protein>
<evidence type="ECO:0000313" key="3">
    <source>
        <dbReference type="Proteomes" id="UP000028761"/>
    </source>
</evidence>
<dbReference type="PANTHER" id="PTHR46254">
    <property type="entry name" value="PROTEIN GVQW1-RELATED"/>
    <property type="match status" value="1"/>
</dbReference>
<feature type="region of interest" description="Disordered" evidence="1">
    <location>
        <begin position="121"/>
        <end position="145"/>
    </location>
</feature>
<dbReference type="Ensembl" id="ENSPANT00000063330.1">
    <property type="protein sequence ID" value="ENSPANP00000049977.1"/>
    <property type="gene ID" value="ENSPANG00000038320.1"/>
</dbReference>
<proteinExistence type="predicted"/>
<dbReference type="AlphaFoldDB" id="A0A8I5MWY0"/>
<name>A0A8I5MWY0_PAPAN</name>
<feature type="compositionally biased region" description="Low complexity" evidence="1">
    <location>
        <begin position="121"/>
        <end position="132"/>
    </location>
</feature>
<reference evidence="2" key="2">
    <citation type="submission" date="2025-08" db="UniProtKB">
        <authorList>
            <consortium name="Ensembl"/>
        </authorList>
    </citation>
    <scope>IDENTIFICATION</scope>
</reference>
<accession>A0A8I5MWY0</accession>